<evidence type="ECO:0000256" key="7">
    <source>
        <dbReference type="SAM" id="Phobius"/>
    </source>
</evidence>
<feature type="region of interest" description="Disordered" evidence="6">
    <location>
        <begin position="172"/>
        <end position="199"/>
    </location>
</feature>
<evidence type="ECO:0000259" key="9">
    <source>
        <dbReference type="Pfam" id="PF18917"/>
    </source>
</evidence>
<comment type="subcellular location">
    <subcellularLocation>
        <location evidence="1">Cell membrane</location>
        <topology evidence="1">Single-pass membrane protein</topology>
    </subcellularLocation>
</comment>
<dbReference type="InterPro" id="IPR007168">
    <property type="entry name" value="Phageshock_PspC_N"/>
</dbReference>
<dbReference type="RefSeq" id="WP_144247732.1">
    <property type="nucleotide sequence ID" value="NZ_VLPK01000001.1"/>
</dbReference>
<protein>
    <submittedName>
        <fullName evidence="10">PspC domain-containing protein</fullName>
    </submittedName>
</protein>
<evidence type="ECO:0000256" key="1">
    <source>
        <dbReference type="ARBA" id="ARBA00004162"/>
    </source>
</evidence>
<evidence type="ECO:0000256" key="4">
    <source>
        <dbReference type="ARBA" id="ARBA00022989"/>
    </source>
</evidence>
<feature type="domain" description="Phage shock protein PspC N-terminal" evidence="8">
    <location>
        <begin position="3"/>
        <end position="60"/>
    </location>
</feature>
<dbReference type="AlphaFoldDB" id="A0A556MWH5"/>
<dbReference type="Proteomes" id="UP000318733">
    <property type="component" value="Unassembled WGS sequence"/>
</dbReference>
<evidence type="ECO:0000313" key="11">
    <source>
        <dbReference type="Proteomes" id="UP000318733"/>
    </source>
</evidence>
<keyword evidence="4 7" id="KW-1133">Transmembrane helix</keyword>
<evidence type="ECO:0000259" key="8">
    <source>
        <dbReference type="Pfam" id="PF04024"/>
    </source>
</evidence>
<evidence type="ECO:0000313" key="10">
    <source>
        <dbReference type="EMBL" id="TSJ44168.1"/>
    </source>
</evidence>
<comment type="caution">
    <text evidence="10">The sequence shown here is derived from an EMBL/GenBank/DDBJ whole genome shotgun (WGS) entry which is preliminary data.</text>
</comment>
<feature type="transmembrane region" description="Helical" evidence="7">
    <location>
        <begin position="34"/>
        <end position="56"/>
    </location>
</feature>
<keyword evidence="2" id="KW-1003">Cell membrane</keyword>
<dbReference type="OrthoDB" id="5772680at2"/>
<dbReference type="Pfam" id="PF04024">
    <property type="entry name" value="PspC"/>
    <property type="match status" value="1"/>
</dbReference>
<feature type="domain" description="LiaI-LiaF-like transmembrane region" evidence="9">
    <location>
        <begin position="118"/>
        <end position="159"/>
    </location>
</feature>
<dbReference type="PANTHER" id="PTHR33885">
    <property type="entry name" value="PHAGE SHOCK PROTEIN C"/>
    <property type="match status" value="1"/>
</dbReference>
<evidence type="ECO:0000256" key="6">
    <source>
        <dbReference type="SAM" id="MobiDB-lite"/>
    </source>
</evidence>
<evidence type="ECO:0000256" key="3">
    <source>
        <dbReference type="ARBA" id="ARBA00022692"/>
    </source>
</evidence>
<name>A0A556MWH5_9SPHI</name>
<gene>
    <name evidence="10" type="ORF">FO440_08345</name>
</gene>
<organism evidence="10 11">
    <name type="scientific">Mucilaginibacter corticis</name>
    <dbReference type="NCBI Taxonomy" id="2597670"/>
    <lineage>
        <taxon>Bacteria</taxon>
        <taxon>Pseudomonadati</taxon>
        <taxon>Bacteroidota</taxon>
        <taxon>Sphingobacteriia</taxon>
        <taxon>Sphingobacteriales</taxon>
        <taxon>Sphingobacteriaceae</taxon>
        <taxon>Mucilaginibacter</taxon>
    </lineage>
</organism>
<feature type="transmembrane region" description="Helical" evidence="7">
    <location>
        <begin position="147"/>
        <end position="166"/>
    </location>
</feature>
<accession>A0A556MWH5</accession>
<dbReference type="Pfam" id="PF18917">
    <property type="entry name" value="LiaI-LiaF-like_TM1"/>
    <property type="match status" value="1"/>
</dbReference>
<keyword evidence="11" id="KW-1185">Reference proteome</keyword>
<dbReference type="InterPro" id="IPR052027">
    <property type="entry name" value="PspC"/>
</dbReference>
<reference evidence="10 11" key="1">
    <citation type="submission" date="2019-07" db="EMBL/GenBank/DDBJ databases">
        <authorList>
            <person name="Huq M.A."/>
        </authorList>
    </citation>
    <scope>NUCLEOTIDE SEQUENCE [LARGE SCALE GENOMIC DNA]</scope>
    <source>
        <strain evidence="10 11">MAH-19</strain>
    </source>
</reference>
<dbReference type="PANTHER" id="PTHR33885:SF3">
    <property type="entry name" value="PHAGE SHOCK PROTEIN C"/>
    <property type="match status" value="1"/>
</dbReference>
<dbReference type="InterPro" id="IPR043726">
    <property type="entry name" value="LiaI-LiaF-like_TM1"/>
</dbReference>
<sequence>MEKKLQRDEHNKMIAGVCAGIAEYLSIDVTLVRVLFVLALILHGCGIVPYIILWIVMPKKVYGFNTTGFNNPGPFNYTVPPKTDGPVDYTVPNPFGNFTRPQDAPFAMPPKKRSNAGVIIGVALVAFGSFFMLDNFDLLPDWQFDRLWPLVLVTAGIVLVFSRRALHPWEQENWHTTNTDPATTETKEEDKTGDNNPTV</sequence>
<dbReference type="EMBL" id="VLPK01000001">
    <property type="protein sequence ID" value="TSJ44168.1"/>
    <property type="molecule type" value="Genomic_DNA"/>
</dbReference>
<evidence type="ECO:0000256" key="2">
    <source>
        <dbReference type="ARBA" id="ARBA00022475"/>
    </source>
</evidence>
<keyword evidence="3 7" id="KW-0812">Transmembrane</keyword>
<feature type="transmembrane region" description="Helical" evidence="7">
    <location>
        <begin position="116"/>
        <end position="135"/>
    </location>
</feature>
<dbReference type="GO" id="GO:0005886">
    <property type="term" value="C:plasma membrane"/>
    <property type="evidence" value="ECO:0007669"/>
    <property type="project" value="UniProtKB-SubCell"/>
</dbReference>
<proteinExistence type="predicted"/>
<keyword evidence="5 7" id="KW-0472">Membrane</keyword>
<evidence type="ECO:0000256" key="5">
    <source>
        <dbReference type="ARBA" id="ARBA00023136"/>
    </source>
</evidence>